<dbReference type="OrthoDB" id="408788at2759"/>
<dbReference type="PROSITE" id="PS51684">
    <property type="entry name" value="SAM_MT_TRM5_TYW2"/>
    <property type="match status" value="1"/>
</dbReference>
<comment type="similarity">
    <text evidence="1">Belongs to the class I-like SAM-binding methyltransferase superfamily. TRM5/TYW2 family.</text>
</comment>
<keyword evidence="5 10" id="KW-0949">S-adenosyl-L-methionine</keyword>
<comment type="caution">
    <text evidence="10">Lacks conserved residue(s) required for the propagation of feature annotation.</text>
</comment>
<keyword evidence="13" id="KW-1185">Reference proteome</keyword>
<dbReference type="KEGG" id="ero:EROM_040550"/>
<keyword evidence="8 10" id="KW-0539">Nucleus</keyword>
<comment type="similarity">
    <text evidence="10">Belongs to the TRM5 / TYW2 family.</text>
</comment>
<dbReference type="InterPro" id="IPR056743">
    <property type="entry name" value="TRM5-TYW2-like_MTfase"/>
</dbReference>
<comment type="function">
    <text evidence="10">Specifically methylates the N1 position of guanosine-37 in various cytoplasmic and mitochondrial tRNAs. Methylation is not dependent on the nature of the nucleoside 5' of the target nucleoside. This is the first step in the biosynthesis of wybutosine (yW), a modified base adjacent to the anticodon of tRNAs and required for accurate decoding.</text>
</comment>
<evidence type="ECO:0000256" key="6">
    <source>
        <dbReference type="ARBA" id="ARBA00022694"/>
    </source>
</evidence>
<evidence type="ECO:0000256" key="9">
    <source>
        <dbReference type="ARBA" id="ARBA00047783"/>
    </source>
</evidence>
<dbReference type="VEuPathDB" id="MicrosporidiaDB:EROM_040550"/>
<evidence type="ECO:0000256" key="4">
    <source>
        <dbReference type="ARBA" id="ARBA00022679"/>
    </source>
</evidence>
<feature type="binding site" evidence="10">
    <location>
        <position position="283"/>
    </location>
    <ligand>
        <name>S-adenosyl-L-methionine</name>
        <dbReference type="ChEBI" id="CHEBI:59789"/>
    </ligand>
</feature>
<dbReference type="HAMAP" id="MF_03152">
    <property type="entry name" value="TRM5"/>
    <property type="match status" value="1"/>
</dbReference>
<evidence type="ECO:0000256" key="5">
    <source>
        <dbReference type="ARBA" id="ARBA00022691"/>
    </source>
</evidence>
<dbReference type="FunFam" id="3.30.300.110:FF:000001">
    <property type="entry name" value="tRNA (guanine(37)-N1)-methyltransferase"/>
    <property type="match status" value="1"/>
</dbReference>
<dbReference type="GO" id="GO:0070901">
    <property type="term" value="P:mitochondrial tRNA methylation"/>
    <property type="evidence" value="ECO:0007669"/>
    <property type="project" value="UniProtKB-ARBA"/>
</dbReference>
<dbReference type="EC" id="2.1.1.228" evidence="10"/>
<name>I6ZHY3_ENCRO</name>
<keyword evidence="3 10" id="KW-0489">Methyltransferase</keyword>
<keyword evidence="4 10" id="KW-0808">Transferase</keyword>
<gene>
    <name evidence="10" type="primary">TRM5</name>
    <name evidence="12" type="ordered locus">EROM_040550</name>
</gene>
<protein>
    <recommendedName>
        <fullName evidence="10">tRNA (guanine(37)-N1)-methyltransferase</fullName>
        <ecNumber evidence="10">2.1.1.228</ecNumber>
    </recommendedName>
    <alternativeName>
        <fullName evidence="10">M1G-methyltransferase</fullName>
    </alternativeName>
    <alternativeName>
        <fullName evidence="10">tRNA [GM37] methyltransferase</fullName>
    </alternativeName>
    <alternativeName>
        <fullName evidence="10">tRNA methyltransferase 5</fullName>
    </alternativeName>
</protein>
<comment type="subcellular location">
    <subcellularLocation>
        <location evidence="10">Mitochondrion matrix</location>
    </subcellularLocation>
    <subcellularLocation>
        <location evidence="10">Nucleus</location>
    </subcellularLocation>
    <subcellularLocation>
        <location evidence="10">Cytoplasm</location>
    </subcellularLocation>
    <text evidence="10">Predominantly in the mitochondria and in the nucleus.</text>
</comment>
<evidence type="ECO:0000313" key="13">
    <source>
        <dbReference type="Proteomes" id="UP000010094"/>
    </source>
</evidence>
<keyword evidence="2 10" id="KW-0963">Cytoplasm</keyword>
<sequence>MNFKNEMKSVICLKALGTSDKEASECIQRVKESIRKVPRIPSVIKVKKRYTTFRILTDTGYDLLILVNEELSNEESELIDVEIELLYEYFTYNEVLRKVLPKEVQTPSSFEIVGSIVHLNLDEEQIKYKDIIGQVVYDKTGKTVITKTGQISNEYRSFDLEVIGGEGILETIHKEGDILFYIDYKNVYWCSKLQNERLDLVQKLRDGDVLCDPFCGVGPVSLAALKKGCKVYSNDLNPHAISCLRKSMEINKLDPRNIEVFNLPASEFLEKIAGRKIDHFFLNLPDHSLDYLRKISAWDDDSLVHCYFFCRNNEDVGQYIFSRVGLRVDPSMVKIVRKVSPSKCMYKLEIPCIFLRSGFY</sequence>
<evidence type="ECO:0000256" key="1">
    <source>
        <dbReference type="ARBA" id="ARBA00009775"/>
    </source>
</evidence>
<organism evidence="12 13">
    <name type="scientific">Encephalitozoon romaleae (strain SJ-2008)</name>
    <name type="common">Microsporidian parasite</name>
    <dbReference type="NCBI Taxonomy" id="1178016"/>
    <lineage>
        <taxon>Eukaryota</taxon>
        <taxon>Fungi</taxon>
        <taxon>Fungi incertae sedis</taxon>
        <taxon>Microsporidia</taxon>
        <taxon>Unikaryonidae</taxon>
        <taxon>Encephalitozoon</taxon>
    </lineage>
</organism>
<evidence type="ECO:0000256" key="8">
    <source>
        <dbReference type="ARBA" id="ARBA00023242"/>
    </source>
</evidence>
<dbReference type="GO" id="GO:0005634">
    <property type="term" value="C:nucleus"/>
    <property type="evidence" value="ECO:0007669"/>
    <property type="project" value="UniProtKB-SubCell"/>
</dbReference>
<dbReference type="Gene3D" id="3.30.300.110">
    <property type="entry name" value="Met-10+ protein-like domains"/>
    <property type="match status" value="1"/>
</dbReference>
<dbReference type="InterPro" id="IPR029063">
    <property type="entry name" value="SAM-dependent_MTases_sf"/>
</dbReference>
<dbReference type="AlphaFoldDB" id="I6ZHY3"/>
<dbReference type="Pfam" id="PF25133">
    <property type="entry name" value="TYW2_N_2"/>
    <property type="match status" value="1"/>
</dbReference>
<dbReference type="InterPro" id="IPR030382">
    <property type="entry name" value="MeTrfase_TRM5/TYW2"/>
</dbReference>
<dbReference type="GO" id="GO:0052906">
    <property type="term" value="F:tRNA (guanine(37)-N1)-methyltransferase activity"/>
    <property type="evidence" value="ECO:0007669"/>
    <property type="project" value="UniProtKB-UniRule"/>
</dbReference>
<dbReference type="GO" id="GO:0005759">
    <property type="term" value="C:mitochondrial matrix"/>
    <property type="evidence" value="ECO:0007669"/>
    <property type="project" value="UniProtKB-SubCell"/>
</dbReference>
<dbReference type="HOGENOM" id="CLU_022610_2_0_1"/>
<dbReference type="GeneID" id="20521119"/>
<evidence type="ECO:0000256" key="10">
    <source>
        <dbReference type="HAMAP-Rule" id="MF_03152"/>
    </source>
</evidence>
<dbReference type="InterPro" id="IPR025792">
    <property type="entry name" value="tRNA_Gua_MeTrfase_euk"/>
</dbReference>
<evidence type="ECO:0000256" key="2">
    <source>
        <dbReference type="ARBA" id="ARBA00022490"/>
    </source>
</evidence>
<dbReference type="GO" id="GO:0002939">
    <property type="term" value="P:tRNA N1-guanine methylation"/>
    <property type="evidence" value="ECO:0007669"/>
    <property type="project" value="TreeGrafter"/>
</dbReference>
<dbReference type="RefSeq" id="XP_009264320.1">
    <property type="nucleotide sequence ID" value="XM_009266045.1"/>
</dbReference>
<dbReference type="SUPFAM" id="SSF53335">
    <property type="entry name" value="S-adenosyl-L-methionine-dependent methyltransferases"/>
    <property type="match status" value="1"/>
</dbReference>
<evidence type="ECO:0000256" key="3">
    <source>
        <dbReference type="ARBA" id="ARBA00022603"/>
    </source>
</evidence>
<dbReference type="PANTHER" id="PTHR23245:SF36">
    <property type="entry name" value="TRNA (GUANINE(37)-N1)-METHYLTRANSFERASE"/>
    <property type="match status" value="1"/>
</dbReference>
<dbReference type="Pfam" id="PF02475">
    <property type="entry name" value="TRM5-TYW2_MTfase"/>
    <property type="match status" value="1"/>
</dbReference>
<dbReference type="Gene3D" id="3.40.50.150">
    <property type="entry name" value="Vaccinia Virus protein VP39"/>
    <property type="match status" value="1"/>
</dbReference>
<evidence type="ECO:0000313" key="12">
    <source>
        <dbReference type="EMBL" id="AFN82823.1"/>
    </source>
</evidence>
<proteinExistence type="inferred from homology"/>
<feature type="binding site" evidence="10">
    <location>
        <begin position="235"/>
        <end position="236"/>
    </location>
    <ligand>
        <name>S-adenosyl-L-methionine</name>
        <dbReference type="ChEBI" id="CHEBI:59789"/>
    </ligand>
</feature>
<keyword evidence="7 10" id="KW-0496">Mitochondrion</keyword>
<evidence type="ECO:0000256" key="7">
    <source>
        <dbReference type="ARBA" id="ARBA00023128"/>
    </source>
</evidence>
<accession>I6ZHY3</accession>
<keyword evidence="6 10" id="KW-0819">tRNA processing</keyword>
<reference evidence="12 13" key="1">
    <citation type="journal article" date="2012" name="Proc. Natl. Acad. Sci. U.S.A.">
        <title>Gain and loss of multiple functionally related, horizontally transferred genes in the reduced genomes of two microsporidian parasites.</title>
        <authorList>
            <person name="Pombert J.-F."/>
            <person name="Selman M."/>
            <person name="Burki F."/>
            <person name="Bardell F.T."/>
            <person name="Farinelli L."/>
            <person name="Solter L.F."/>
            <person name="Whitman D.W."/>
            <person name="Weiss L.M."/>
            <person name="Corradi N."/>
            <person name="Keeling P.J."/>
        </authorList>
    </citation>
    <scope>NUCLEOTIDE SEQUENCE [LARGE SCALE GENOMIC DNA]</scope>
    <source>
        <strain evidence="12 13">SJ-2008</strain>
    </source>
</reference>
<comment type="subunit">
    <text evidence="10">Monomer.</text>
</comment>
<dbReference type="PANTHER" id="PTHR23245">
    <property type="entry name" value="TRNA METHYLTRANSFERASE"/>
    <property type="match status" value="1"/>
</dbReference>
<comment type="catalytic activity">
    <reaction evidence="9 10">
        <text>guanosine(37) in tRNA + S-adenosyl-L-methionine = N(1)-methylguanosine(37) in tRNA + S-adenosyl-L-homocysteine + H(+)</text>
        <dbReference type="Rhea" id="RHEA:36899"/>
        <dbReference type="Rhea" id="RHEA-COMP:10145"/>
        <dbReference type="Rhea" id="RHEA-COMP:10147"/>
        <dbReference type="ChEBI" id="CHEBI:15378"/>
        <dbReference type="ChEBI" id="CHEBI:57856"/>
        <dbReference type="ChEBI" id="CHEBI:59789"/>
        <dbReference type="ChEBI" id="CHEBI:73542"/>
        <dbReference type="ChEBI" id="CHEBI:74269"/>
        <dbReference type="EC" id="2.1.1.228"/>
    </reaction>
</comment>
<feature type="domain" description="SAM-dependent methyltransferase TRM5/TYW2-type" evidence="11">
    <location>
        <begin position="110"/>
        <end position="354"/>
    </location>
</feature>
<dbReference type="Proteomes" id="UP000010094">
    <property type="component" value="Chromosome IV"/>
</dbReference>
<dbReference type="EMBL" id="CP003521">
    <property type="protein sequence ID" value="AFN82823.1"/>
    <property type="molecule type" value="Genomic_DNA"/>
</dbReference>
<feature type="binding site" evidence="10">
    <location>
        <position position="197"/>
    </location>
    <ligand>
        <name>S-adenosyl-L-methionine</name>
        <dbReference type="ChEBI" id="CHEBI:59789"/>
    </ligand>
</feature>
<dbReference type="CDD" id="cd02440">
    <property type="entry name" value="AdoMet_MTases"/>
    <property type="match status" value="1"/>
</dbReference>
<evidence type="ECO:0000259" key="11">
    <source>
        <dbReference type="PROSITE" id="PS51684"/>
    </source>
</evidence>
<dbReference type="InterPro" id="IPR056744">
    <property type="entry name" value="TRM5/TYW2-like_N"/>
</dbReference>